<dbReference type="EMBL" id="KL198085">
    <property type="protein sequence ID" value="KDQ08838.1"/>
    <property type="molecule type" value="Genomic_DNA"/>
</dbReference>
<name>A0A067LZI5_BOTB1</name>
<proteinExistence type="predicted"/>
<keyword evidence="9" id="KW-1185">Reference proteome</keyword>
<dbReference type="InterPro" id="IPR050815">
    <property type="entry name" value="TF_fung"/>
</dbReference>
<keyword evidence="2" id="KW-0479">Metal-binding</keyword>
<dbReference type="HOGENOM" id="CLU_022337_2_1_1"/>
<feature type="region of interest" description="Disordered" evidence="6">
    <location>
        <begin position="86"/>
        <end position="112"/>
    </location>
</feature>
<evidence type="ECO:0000256" key="4">
    <source>
        <dbReference type="ARBA" id="ARBA00023163"/>
    </source>
</evidence>
<dbReference type="GO" id="GO:0005634">
    <property type="term" value="C:nucleus"/>
    <property type="evidence" value="ECO:0007669"/>
    <property type="project" value="UniProtKB-SubCell"/>
</dbReference>
<dbReference type="CDD" id="cd00067">
    <property type="entry name" value="GAL4"/>
    <property type="match status" value="1"/>
</dbReference>
<evidence type="ECO:0000313" key="8">
    <source>
        <dbReference type="EMBL" id="KDQ08838.1"/>
    </source>
</evidence>
<dbReference type="SMART" id="SM00906">
    <property type="entry name" value="Fungal_trans"/>
    <property type="match status" value="1"/>
</dbReference>
<keyword evidence="5" id="KW-0539">Nucleus</keyword>
<dbReference type="OrthoDB" id="2309723at2759"/>
<feature type="domain" description="Zn(2)-C6 fungal-type" evidence="7">
    <location>
        <begin position="25"/>
        <end position="59"/>
    </location>
</feature>
<dbReference type="GO" id="GO:0003677">
    <property type="term" value="F:DNA binding"/>
    <property type="evidence" value="ECO:0007669"/>
    <property type="project" value="InterPro"/>
</dbReference>
<dbReference type="Pfam" id="PF00172">
    <property type="entry name" value="Zn_clus"/>
    <property type="match status" value="1"/>
</dbReference>
<evidence type="ECO:0000256" key="1">
    <source>
        <dbReference type="ARBA" id="ARBA00004123"/>
    </source>
</evidence>
<protein>
    <recommendedName>
        <fullName evidence="7">Zn(2)-C6 fungal-type domain-containing protein</fullName>
    </recommendedName>
</protein>
<dbReference type="InterPro" id="IPR036864">
    <property type="entry name" value="Zn2-C6_fun-type_DNA-bd_sf"/>
</dbReference>
<dbReference type="SUPFAM" id="SSF57701">
    <property type="entry name" value="Zn2/Cys6 DNA-binding domain"/>
    <property type="match status" value="1"/>
</dbReference>
<dbReference type="SMART" id="SM00066">
    <property type="entry name" value="GAL4"/>
    <property type="match status" value="1"/>
</dbReference>
<dbReference type="PANTHER" id="PTHR47338:SF29">
    <property type="entry name" value="ZN(2)-C6 FUNGAL-TYPE DOMAIN-CONTAINING PROTEIN"/>
    <property type="match status" value="1"/>
</dbReference>
<dbReference type="PROSITE" id="PS50048">
    <property type="entry name" value="ZN2_CY6_FUNGAL_2"/>
    <property type="match status" value="1"/>
</dbReference>
<dbReference type="GO" id="GO:0000981">
    <property type="term" value="F:DNA-binding transcription factor activity, RNA polymerase II-specific"/>
    <property type="evidence" value="ECO:0007669"/>
    <property type="project" value="InterPro"/>
</dbReference>
<dbReference type="GO" id="GO:0008270">
    <property type="term" value="F:zinc ion binding"/>
    <property type="evidence" value="ECO:0007669"/>
    <property type="project" value="InterPro"/>
</dbReference>
<organism evidence="8 9">
    <name type="scientific">Botryobasidium botryosum (strain FD-172 SS1)</name>
    <dbReference type="NCBI Taxonomy" id="930990"/>
    <lineage>
        <taxon>Eukaryota</taxon>
        <taxon>Fungi</taxon>
        <taxon>Dikarya</taxon>
        <taxon>Basidiomycota</taxon>
        <taxon>Agaricomycotina</taxon>
        <taxon>Agaricomycetes</taxon>
        <taxon>Cantharellales</taxon>
        <taxon>Botryobasidiaceae</taxon>
        <taxon>Botryobasidium</taxon>
    </lineage>
</organism>
<reference evidence="9" key="1">
    <citation type="journal article" date="2014" name="Proc. Natl. Acad. Sci. U.S.A.">
        <title>Extensive sampling of basidiomycete genomes demonstrates inadequacy of the white-rot/brown-rot paradigm for wood decay fungi.</title>
        <authorList>
            <person name="Riley R."/>
            <person name="Salamov A.A."/>
            <person name="Brown D.W."/>
            <person name="Nagy L.G."/>
            <person name="Floudas D."/>
            <person name="Held B.W."/>
            <person name="Levasseur A."/>
            <person name="Lombard V."/>
            <person name="Morin E."/>
            <person name="Otillar R."/>
            <person name="Lindquist E.A."/>
            <person name="Sun H."/>
            <person name="LaButti K.M."/>
            <person name="Schmutz J."/>
            <person name="Jabbour D."/>
            <person name="Luo H."/>
            <person name="Baker S.E."/>
            <person name="Pisabarro A.G."/>
            <person name="Walton J.D."/>
            <person name="Blanchette R.A."/>
            <person name="Henrissat B."/>
            <person name="Martin F."/>
            <person name="Cullen D."/>
            <person name="Hibbett D.S."/>
            <person name="Grigoriev I.V."/>
        </authorList>
    </citation>
    <scope>NUCLEOTIDE SEQUENCE [LARGE SCALE GENOMIC DNA]</scope>
    <source>
        <strain evidence="9">FD-172 SS1</strain>
    </source>
</reference>
<dbReference type="CDD" id="cd12148">
    <property type="entry name" value="fungal_TF_MHR"/>
    <property type="match status" value="1"/>
</dbReference>
<sequence length="405" mass="45431">MPAAHVETARMHHELARGPLKRGAACLKCRKYKLKCDGVKPTCSTCARRVRHADEPCEYESGPRKSRTQSLNDKIKILERDIQLLESSKSSKEPESPPRSESPPPITDDYGARLPKIRQTDPHGYVKSLYRNTSHGLPKFLRKEILPDCVRNHLLTIFLSRRGQCTLQFHVKRFLDSLELPPEQGPHPALLNAMYLIACHFSTSRTLSGCETLFLSRVQKHLAQALAHSDRLFDFILAAGLLSRYYSFKGRLLEAHSTGVTVTRFALGCGLHKIKTREWKKVAQESEKTRTQGRALLIPQPKDSVELGERINAFWMLYINDRIISIGTGLPNAISDDDIETVWPAPMEAFESHTASDTEAGTIRSLYTPAFRASTACLESLEALRAMGVALVDRASWVSTHADYG</sequence>
<evidence type="ECO:0000256" key="6">
    <source>
        <dbReference type="SAM" id="MobiDB-lite"/>
    </source>
</evidence>
<gene>
    <name evidence="8" type="ORF">BOTBODRAFT_555615</name>
</gene>
<feature type="compositionally biased region" description="Basic and acidic residues" evidence="6">
    <location>
        <begin position="86"/>
        <end position="98"/>
    </location>
</feature>
<evidence type="ECO:0000256" key="2">
    <source>
        <dbReference type="ARBA" id="ARBA00022723"/>
    </source>
</evidence>
<evidence type="ECO:0000313" key="9">
    <source>
        <dbReference type="Proteomes" id="UP000027195"/>
    </source>
</evidence>
<comment type="subcellular location">
    <subcellularLocation>
        <location evidence="1">Nucleus</location>
    </subcellularLocation>
</comment>
<dbReference type="AlphaFoldDB" id="A0A067LZI5"/>
<dbReference type="InParanoid" id="A0A067LZI5"/>
<keyword evidence="4" id="KW-0804">Transcription</keyword>
<dbReference type="Pfam" id="PF04082">
    <property type="entry name" value="Fungal_trans"/>
    <property type="match status" value="1"/>
</dbReference>
<keyword evidence="3" id="KW-0805">Transcription regulation</keyword>
<dbReference type="Gene3D" id="4.10.240.10">
    <property type="entry name" value="Zn(2)-C6 fungal-type DNA-binding domain"/>
    <property type="match status" value="1"/>
</dbReference>
<evidence type="ECO:0000259" key="7">
    <source>
        <dbReference type="PROSITE" id="PS50048"/>
    </source>
</evidence>
<dbReference type="Proteomes" id="UP000027195">
    <property type="component" value="Unassembled WGS sequence"/>
</dbReference>
<dbReference type="InterPro" id="IPR001138">
    <property type="entry name" value="Zn2Cys6_DnaBD"/>
</dbReference>
<dbReference type="PANTHER" id="PTHR47338">
    <property type="entry name" value="ZN(II)2CYS6 TRANSCRIPTION FACTOR (EUROFUNG)-RELATED"/>
    <property type="match status" value="1"/>
</dbReference>
<dbReference type="GO" id="GO:0006351">
    <property type="term" value="P:DNA-templated transcription"/>
    <property type="evidence" value="ECO:0007669"/>
    <property type="project" value="InterPro"/>
</dbReference>
<evidence type="ECO:0000256" key="5">
    <source>
        <dbReference type="ARBA" id="ARBA00023242"/>
    </source>
</evidence>
<dbReference type="InterPro" id="IPR007219">
    <property type="entry name" value="XnlR_reg_dom"/>
</dbReference>
<dbReference type="STRING" id="930990.A0A067LZI5"/>
<evidence type="ECO:0000256" key="3">
    <source>
        <dbReference type="ARBA" id="ARBA00023015"/>
    </source>
</evidence>
<accession>A0A067LZI5</accession>